<reference evidence="2" key="1">
    <citation type="journal article" date="2019" name="Int. J. Syst. Evol. Microbiol.">
        <title>The Global Catalogue of Microorganisms (GCM) 10K type strain sequencing project: providing services to taxonomists for standard genome sequencing and annotation.</title>
        <authorList>
            <consortium name="The Broad Institute Genomics Platform"/>
            <consortium name="The Broad Institute Genome Sequencing Center for Infectious Disease"/>
            <person name="Wu L."/>
            <person name="Ma J."/>
        </authorList>
    </citation>
    <scope>NUCLEOTIDE SEQUENCE [LARGE SCALE GENOMIC DNA]</scope>
    <source>
        <strain evidence="2">JCM 4855</strain>
    </source>
</reference>
<dbReference type="PANTHER" id="PTHR34129">
    <property type="entry name" value="BLR1139 PROTEIN"/>
    <property type="match status" value="1"/>
</dbReference>
<dbReference type="PANTHER" id="PTHR34129:SF1">
    <property type="entry name" value="DUF952 DOMAIN-CONTAINING PROTEIN"/>
    <property type="match status" value="1"/>
</dbReference>
<dbReference type="RefSeq" id="WP_189869693.1">
    <property type="nucleotide sequence ID" value="NZ_BMWA01000004.1"/>
</dbReference>
<evidence type="ECO:0000313" key="2">
    <source>
        <dbReference type="Proteomes" id="UP001596409"/>
    </source>
</evidence>
<sequence>MIYHVVTPEEWSARPDRPYAPASLATDGFVHCSPDEAATVAVVNAFYRTAPRPLLVLCLDEDRLTAPVEWEEAVPAPPPGVAAGTAFPHVLGPVDREAVERIMEIDWDGEGRARGWKPHRTP</sequence>
<dbReference type="EMBL" id="JBHSYM010000027">
    <property type="protein sequence ID" value="MFC7012890.1"/>
    <property type="molecule type" value="Genomic_DNA"/>
</dbReference>
<name>A0ABW2E2N1_9ACTN</name>
<organism evidence="1 2">
    <name type="scientific">Streptomyces viridiviolaceus</name>
    <dbReference type="NCBI Taxonomy" id="68282"/>
    <lineage>
        <taxon>Bacteria</taxon>
        <taxon>Bacillati</taxon>
        <taxon>Actinomycetota</taxon>
        <taxon>Actinomycetes</taxon>
        <taxon>Kitasatosporales</taxon>
        <taxon>Streptomycetaceae</taxon>
        <taxon>Streptomyces</taxon>
    </lineage>
</organism>
<evidence type="ECO:0000313" key="1">
    <source>
        <dbReference type="EMBL" id="MFC7012890.1"/>
    </source>
</evidence>
<accession>A0ABW2E2N1</accession>
<comment type="caution">
    <text evidence="1">The sequence shown here is derived from an EMBL/GenBank/DDBJ whole genome shotgun (WGS) entry which is preliminary data.</text>
</comment>
<keyword evidence="2" id="KW-1185">Reference proteome</keyword>
<dbReference type="Gene3D" id="3.20.170.20">
    <property type="entry name" value="Protein of unknown function DUF952"/>
    <property type="match status" value="1"/>
</dbReference>
<protein>
    <submittedName>
        <fullName evidence="1">DUF952 domain-containing protein</fullName>
    </submittedName>
</protein>
<dbReference type="Pfam" id="PF06108">
    <property type="entry name" value="DUF952"/>
    <property type="match status" value="1"/>
</dbReference>
<dbReference type="Proteomes" id="UP001596409">
    <property type="component" value="Unassembled WGS sequence"/>
</dbReference>
<proteinExistence type="predicted"/>
<gene>
    <name evidence="1" type="ORF">ACFQMH_14425</name>
</gene>
<dbReference type="SUPFAM" id="SSF56399">
    <property type="entry name" value="ADP-ribosylation"/>
    <property type="match status" value="1"/>
</dbReference>
<dbReference type="InterPro" id="IPR009297">
    <property type="entry name" value="DUF952"/>
</dbReference>